<evidence type="ECO:0000313" key="2">
    <source>
        <dbReference type="EMBL" id="VYU29084.1"/>
    </source>
</evidence>
<evidence type="ECO:0000259" key="1">
    <source>
        <dbReference type="PROSITE" id="PS50844"/>
    </source>
</evidence>
<dbReference type="GO" id="GO:0016051">
    <property type="term" value="P:carbohydrate biosynthetic process"/>
    <property type="evidence" value="ECO:0007669"/>
    <property type="project" value="InterPro"/>
</dbReference>
<dbReference type="InterPro" id="IPR013974">
    <property type="entry name" value="SAF"/>
</dbReference>
<proteinExistence type="predicted"/>
<accession>A0A6N3DMW7</accession>
<dbReference type="SUPFAM" id="SSF51269">
    <property type="entry name" value="AFP III-like domain"/>
    <property type="match status" value="1"/>
</dbReference>
<dbReference type="InterPro" id="IPR036732">
    <property type="entry name" value="AFP_Neu5c_C_sf"/>
</dbReference>
<gene>
    <name evidence="2" type="primary">neuB</name>
    <name evidence="2" type="ORF">RILFYP67_01526</name>
</gene>
<protein>
    <submittedName>
        <fullName evidence="2">N,N'-diacetyllegionaminic acid synthase</fullName>
        <ecNumber evidence="2">2.5.1.101</ecNumber>
    </submittedName>
</protein>
<feature type="domain" description="AFP-like" evidence="1">
    <location>
        <begin position="294"/>
        <end position="350"/>
    </location>
</feature>
<reference evidence="2" key="1">
    <citation type="submission" date="2019-11" db="EMBL/GenBank/DDBJ databases">
        <authorList>
            <person name="Feng L."/>
        </authorList>
    </citation>
    <scope>NUCLEOTIDE SEQUENCE</scope>
    <source>
        <strain evidence="2">RintestinalisLFYP67</strain>
    </source>
</reference>
<dbReference type="SMART" id="SM00858">
    <property type="entry name" value="SAF"/>
    <property type="match status" value="1"/>
</dbReference>
<dbReference type="CDD" id="cd11615">
    <property type="entry name" value="SAF_NeuB_like"/>
    <property type="match status" value="1"/>
</dbReference>
<dbReference type="EMBL" id="CACRUM010000066">
    <property type="protein sequence ID" value="VYU29084.1"/>
    <property type="molecule type" value="Genomic_DNA"/>
</dbReference>
<dbReference type="Pfam" id="PF03102">
    <property type="entry name" value="NeuB"/>
    <property type="match status" value="1"/>
</dbReference>
<dbReference type="Pfam" id="PF08666">
    <property type="entry name" value="SAF"/>
    <property type="match status" value="1"/>
</dbReference>
<dbReference type="RefSeq" id="WP_173885739.1">
    <property type="nucleotide sequence ID" value="NZ_CACRUM010000066.1"/>
</dbReference>
<name>A0A6N3DMW7_9FIRM</name>
<organism evidence="2">
    <name type="scientific">Roseburia intestinalis</name>
    <dbReference type="NCBI Taxonomy" id="166486"/>
    <lineage>
        <taxon>Bacteria</taxon>
        <taxon>Bacillati</taxon>
        <taxon>Bacillota</taxon>
        <taxon>Clostridia</taxon>
        <taxon>Lachnospirales</taxon>
        <taxon>Lachnospiraceae</taxon>
        <taxon>Roseburia</taxon>
    </lineage>
</organism>
<dbReference type="SUPFAM" id="SSF51569">
    <property type="entry name" value="Aldolase"/>
    <property type="match status" value="1"/>
</dbReference>
<dbReference type="InterPro" id="IPR013132">
    <property type="entry name" value="PseI/NeuA/B-like_N"/>
</dbReference>
<dbReference type="InterPro" id="IPR013785">
    <property type="entry name" value="Aldolase_TIM"/>
</dbReference>
<dbReference type="InterPro" id="IPR051690">
    <property type="entry name" value="PseI-like"/>
</dbReference>
<dbReference type="InterPro" id="IPR006190">
    <property type="entry name" value="SAF_AFP_Neu5Ac"/>
</dbReference>
<keyword evidence="2" id="KW-0808">Transferase</keyword>
<dbReference type="InterPro" id="IPR057736">
    <property type="entry name" value="SAF_PseI/NeuA/NeuB"/>
</dbReference>
<dbReference type="PANTHER" id="PTHR42966">
    <property type="entry name" value="N-ACETYLNEURAMINATE SYNTHASE"/>
    <property type="match status" value="1"/>
</dbReference>
<dbReference type="PANTHER" id="PTHR42966:SF1">
    <property type="entry name" value="SIALIC ACID SYNTHASE"/>
    <property type="match status" value="1"/>
</dbReference>
<dbReference type="PROSITE" id="PS50844">
    <property type="entry name" value="AFP_LIKE"/>
    <property type="match status" value="1"/>
</dbReference>
<dbReference type="GO" id="GO:0047444">
    <property type="term" value="F:N-acylneuraminate-9-phosphate synthase activity"/>
    <property type="evidence" value="ECO:0007669"/>
    <property type="project" value="TreeGrafter"/>
</dbReference>
<dbReference type="EC" id="2.5.1.101" evidence="2"/>
<dbReference type="Gene3D" id="3.20.20.70">
    <property type="entry name" value="Aldolase class I"/>
    <property type="match status" value="1"/>
</dbReference>
<dbReference type="Gene3D" id="3.90.1210.10">
    <property type="entry name" value="Antifreeze-like/N-acetylneuraminic acid synthase C-terminal domain"/>
    <property type="match status" value="1"/>
</dbReference>
<dbReference type="AlphaFoldDB" id="A0A6N3DMW7"/>
<sequence length="350" mass="39286">MKMIEINGKKIGEGYPPFIIAEAGINHNGNMELAKKMVLSAKDAGVDAVKFQTFYAKDFIQDRRLTYTYRSQGKEITEPIIDMFERSEFTAEQWGELKEFCDSQGILFLSTPGNVSDLELLMSIGVQAVKVGSDDFVNIPLIRRYATENVPLLLSCGMATEEEIDLTLKNAGVYTNKELCLFLCTSEYPTPPEDVNIRKLLTLREKYPELVLGLSDHTVGSTAAVMAVAYGAGIFEKHFTLDHNLPGPDHWFSEEPEALKKWVSDVRTAYQMLGTPNLQPTEKEMQIRNEYHRSITTACDIAQGDVFTEQNLCMRRPGDGLPGSMWDEVIGKQAKRDIGANVQLKREDIV</sequence>